<name>A0AAJ2IVH3_9LACT</name>
<feature type="compositionally biased region" description="Basic and acidic residues" evidence="1">
    <location>
        <begin position="188"/>
        <end position="204"/>
    </location>
</feature>
<evidence type="ECO:0000313" key="3">
    <source>
        <dbReference type="EMBL" id="MDT2583899.1"/>
    </source>
</evidence>
<keyword evidence="2" id="KW-0472">Membrane</keyword>
<gene>
    <name evidence="3" type="ORF">P7D17_07190</name>
</gene>
<dbReference type="AlphaFoldDB" id="A0AAJ2IVH3"/>
<keyword evidence="2" id="KW-0812">Transmembrane</keyword>
<evidence type="ECO:0000313" key="4">
    <source>
        <dbReference type="Proteomes" id="UP001262817"/>
    </source>
</evidence>
<proteinExistence type="predicted"/>
<protein>
    <submittedName>
        <fullName evidence="3">Translation initiation factor IF-2 N-terminal domain-containing protein</fullName>
    </submittedName>
</protein>
<feature type="transmembrane region" description="Helical" evidence="2">
    <location>
        <begin position="128"/>
        <end position="148"/>
    </location>
</feature>
<organism evidence="3 4">
    <name type="scientific">Lactococcus petauri</name>
    <dbReference type="NCBI Taxonomy" id="1940789"/>
    <lineage>
        <taxon>Bacteria</taxon>
        <taxon>Bacillati</taxon>
        <taxon>Bacillota</taxon>
        <taxon>Bacilli</taxon>
        <taxon>Lactobacillales</taxon>
        <taxon>Streptococcaceae</taxon>
        <taxon>Lactococcus</taxon>
    </lineage>
</organism>
<evidence type="ECO:0000256" key="2">
    <source>
        <dbReference type="SAM" id="Phobius"/>
    </source>
</evidence>
<evidence type="ECO:0000256" key="1">
    <source>
        <dbReference type="SAM" id="MobiDB-lite"/>
    </source>
</evidence>
<dbReference type="RefSeq" id="WP_284071222.1">
    <property type="nucleotide sequence ID" value="NZ_CP127854.1"/>
</dbReference>
<dbReference type="Proteomes" id="UP001262817">
    <property type="component" value="Unassembled WGS sequence"/>
</dbReference>
<reference evidence="3" key="1">
    <citation type="submission" date="2023-03" db="EMBL/GenBank/DDBJ databases">
        <authorList>
            <person name="Shen W."/>
            <person name="Cai J."/>
        </authorList>
    </citation>
    <scope>NUCLEOTIDE SEQUENCE</scope>
    <source>
        <strain evidence="3">P86-2</strain>
    </source>
</reference>
<dbReference type="GO" id="GO:0003743">
    <property type="term" value="F:translation initiation factor activity"/>
    <property type="evidence" value="ECO:0007669"/>
    <property type="project" value="UniProtKB-KW"/>
</dbReference>
<feature type="region of interest" description="Disordered" evidence="1">
    <location>
        <begin position="188"/>
        <end position="221"/>
    </location>
</feature>
<keyword evidence="2" id="KW-1133">Transmembrane helix</keyword>
<dbReference type="Gene3D" id="1.10.10.2480">
    <property type="match status" value="1"/>
</dbReference>
<keyword evidence="3" id="KW-0396">Initiation factor</keyword>
<keyword evidence="3" id="KW-0648">Protein biosynthesis</keyword>
<sequence>MEIYKLANDLGVDKKDLLLFVQKQGIEAKSIASSLTPDEEVKVLKAFDEAGGILDSVSEVEKPEPISAKDDIQVSLPEKNVQKKKERKKIFPKVSKFVEKNIENYEKVPKKKEPAKVKEVDYQKAKTIYKVVSVFVVLLLIACGVSAIRANTQMMNLQKSANTSIKVLNENQKSLSQTVEKLQKEVKGFEAKQEESKKNEEKKKTPPKQKQVTPHKEKSKK</sequence>
<accession>A0AAJ2IVH3</accession>
<comment type="caution">
    <text evidence="3">The sequence shown here is derived from an EMBL/GenBank/DDBJ whole genome shotgun (WGS) entry which is preliminary data.</text>
</comment>
<dbReference type="EMBL" id="JARPXR010000007">
    <property type="protein sequence ID" value="MDT2583899.1"/>
    <property type="molecule type" value="Genomic_DNA"/>
</dbReference>